<dbReference type="PANTHER" id="PTHR30329:SF21">
    <property type="entry name" value="LIPOPROTEIN YIAD-RELATED"/>
    <property type="match status" value="1"/>
</dbReference>
<evidence type="ECO:0000256" key="1">
    <source>
        <dbReference type="ARBA" id="ARBA00004442"/>
    </source>
</evidence>
<evidence type="ECO:0000256" key="5">
    <source>
        <dbReference type="PROSITE-ProRule" id="PRU00473"/>
    </source>
</evidence>
<reference evidence="8 9" key="1">
    <citation type="submission" date="2017-05" db="EMBL/GenBank/DDBJ databases">
        <authorList>
            <person name="Varghese N."/>
            <person name="Submissions S."/>
        </authorList>
    </citation>
    <scope>NUCLEOTIDE SEQUENCE [LARGE SCALE GENOMIC DNA]</scope>
    <source>
        <strain evidence="8 9">DSM 19036</strain>
    </source>
</reference>
<dbReference type="PANTHER" id="PTHR30329">
    <property type="entry name" value="STATOR ELEMENT OF FLAGELLAR MOTOR COMPLEX"/>
    <property type="match status" value="1"/>
</dbReference>
<dbReference type="InterPro" id="IPR006665">
    <property type="entry name" value="OmpA-like"/>
</dbReference>
<dbReference type="Pfam" id="PF00691">
    <property type="entry name" value="OmpA"/>
    <property type="match status" value="1"/>
</dbReference>
<feature type="signal peptide" evidence="6">
    <location>
        <begin position="1"/>
        <end position="19"/>
    </location>
</feature>
<dbReference type="Gene3D" id="2.60.40.1120">
    <property type="entry name" value="Carboxypeptidase-like, regulatory domain"/>
    <property type="match status" value="1"/>
</dbReference>
<gene>
    <name evidence="8" type="ORF">SAMN06265348_103117</name>
</gene>
<accession>A0A521BZX7</accession>
<dbReference type="InterPro" id="IPR050330">
    <property type="entry name" value="Bact_OuterMem_StrucFunc"/>
</dbReference>
<sequence>MKPLKIMLLLCLLSFGIKAQTTYVSNNKKIADLYFKNKEYYAAAEYYKRALQISKDTIGFVVPYAFESKMKEESPKLAEYEYCVFQLATSLRLYKDFRAAEAWYALARNFPEPKYVLSSFYYAECLRSNQKFTEAIPAFKEFLDKYKTADTYTDKAKIEVASCNFALYEMRYPRLYKFSKLFNQINEKGSNYTPLQLNNNFYFTSSRPVVTGKGGKDEVLEDKQTKSKVVKKESPYINAIYEASGDPQATATSVKRIGAVETGKEFAAPAFHPNGRIMYLTSWTAKGNRRIYEVNISQGNGGTWSAPKELGAEVNINGFNSMQPFVTRDGKYLVFSSDRPGGLGKYDLWYCILRSDGSMGQAINMGSTINTKEDEEAPYYNFKTKKLLYSSAGKVGIGGLDFYESAGDFASWTEPRNLGYPFNSSKDDAYFTPLNDNDTEGYISSDRESVCCLEIFHVKKEFITVQGTILDCQTDKPLNGAVVTLSDSSEEFRMTVGRDGKYLFRVNSNRALKITAEKNDYLKKMISYNYDELAKADTLVNPKICLKAFSIGVPIVLKDILYDFNSAELNPASEKQLDQLYTLLTDNPTMEIELSAHTDNVGTKNYNLNLSDKRAHSCVNYLITKGIAPERLKSKGYGFSKPVAPNQFPNGKDNFLGRQQNRRTEFKVTKI</sequence>
<evidence type="ECO:0000256" key="4">
    <source>
        <dbReference type="PROSITE-ProRule" id="PRU00339"/>
    </source>
</evidence>
<evidence type="ECO:0000256" key="2">
    <source>
        <dbReference type="ARBA" id="ARBA00023136"/>
    </source>
</evidence>
<dbReference type="InterPro" id="IPR036737">
    <property type="entry name" value="OmpA-like_sf"/>
</dbReference>
<dbReference type="Gene3D" id="2.120.10.30">
    <property type="entry name" value="TolB, C-terminal domain"/>
    <property type="match status" value="1"/>
</dbReference>
<comment type="subcellular location">
    <subcellularLocation>
        <location evidence="1">Cell outer membrane</location>
    </subcellularLocation>
</comment>
<dbReference type="InterPro" id="IPR011659">
    <property type="entry name" value="WD40"/>
</dbReference>
<dbReference type="Pfam" id="PF07676">
    <property type="entry name" value="PD40"/>
    <property type="match status" value="1"/>
</dbReference>
<dbReference type="InterPro" id="IPR008969">
    <property type="entry name" value="CarboxyPept-like_regulatory"/>
</dbReference>
<feature type="domain" description="OmpA-like" evidence="7">
    <location>
        <begin position="549"/>
        <end position="671"/>
    </location>
</feature>
<name>A0A521BZX7_9SPHI</name>
<proteinExistence type="predicted"/>
<feature type="chain" id="PRO_5022099049" evidence="6">
    <location>
        <begin position="20"/>
        <end position="671"/>
    </location>
</feature>
<dbReference type="GO" id="GO:0009279">
    <property type="term" value="C:cell outer membrane"/>
    <property type="evidence" value="ECO:0007669"/>
    <property type="project" value="UniProtKB-SubCell"/>
</dbReference>
<dbReference type="SUPFAM" id="SSF103088">
    <property type="entry name" value="OmpA-like"/>
    <property type="match status" value="1"/>
</dbReference>
<dbReference type="InterPro" id="IPR006664">
    <property type="entry name" value="OMP_bac"/>
</dbReference>
<keyword evidence="2 5" id="KW-0472">Membrane</keyword>
<dbReference type="Gene3D" id="1.25.40.10">
    <property type="entry name" value="Tetratricopeptide repeat domain"/>
    <property type="match status" value="1"/>
</dbReference>
<protein>
    <submittedName>
        <fullName evidence="8">WD40-like Beta Propeller Repeat</fullName>
    </submittedName>
</protein>
<dbReference type="PROSITE" id="PS50005">
    <property type="entry name" value="TPR"/>
    <property type="match status" value="1"/>
</dbReference>
<keyword evidence="4" id="KW-0802">TPR repeat</keyword>
<feature type="repeat" description="TPR" evidence="4">
    <location>
        <begin position="24"/>
        <end position="57"/>
    </location>
</feature>
<dbReference type="OrthoDB" id="9809364at2"/>
<evidence type="ECO:0000313" key="9">
    <source>
        <dbReference type="Proteomes" id="UP000320300"/>
    </source>
</evidence>
<dbReference type="SUPFAM" id="SSF82171">
    <property type="entry name" value="DPP6 N-terminal domain-like"/>
    <property type="match status" value="1"/>
</dbReference>
<dbReference type="PRINTS" id="PR01021">
    <property type="entry name" value="OMPADOMAIN"/>
</dbReference>
<dbReference type="InterPro" id="IPR011042">
    <property type="entry name" value="6-blade_b-propeller_TolB-like"/>
</dbReference>
<dbReference type="EMBL" id="FXTN01000003">
    <property type="protein sequence ID" value="SMO52762.1"/>
    <property type="molecule type" value="Genomic_DNA"/>
</dbReference>
<evidence type="ECO:0000256" key="6">
    <source>
        <dbReference type="SAM" id="SignalP"/>
    </source>
</evidence>
<evidence type="ECO:0000256" key="3">
    <source>
        <dbReference type="ARBA" id="ARBA00023237"/>
    </source>
</evidence>
<evidence type="ECO:0000313" key="8">
    <source>
        <dbReference type="EMBL" id="SMO52762.1"/>
    </source>
</evidence>
<dbReference type="Proteomes" id="UP000320300">
    <property type="component" value="Unassembled WGS sequence"/>
</dbReference>
<keyword evidence="9" id="KW-1185">Reference proteome</keyword>
<dbReference type="CDD" id="cd07185">
    <property type="entry name" value="OmpA_C-like"/>
    <property type="match status" value="1"/>
</dbReference>
<dbReference type="InterPro" id="IPR011990">
    <property type="entry name" value="TPR-like_helical_dom_sf"/>
</dbReference>
<dbReference type="PROSITE" id="PS51123">
    <property type="entry name" value="OMPA_2"/>
    <property type="match status" value="1"/>
</dbReference>
<dbReference type="RefSeq" id="WP_142527331.1">
    <property type="nucleotide sequence ID" value="NZ_CBCSJO010000004.1"/>
</dbReference>
<dbReference type="Gene3D" id="3.30.1330.60">
    <property type="entry name" value="OmpA-like domain"/>
    <property type="match status" value="1"/>
</dbReference>
<keyword evidence="6" id="KW-0732">Signal</keyword>
<dbReference type="SUPFAM" id="SSF49464">
    <property type="entry name" value="Carboxypeptidase regulatory domain-like"/>
    <property type="match status" value="1"/>
</dbReference>
<dbReference type="AlphaFoldDB" id="A0A521BZX7"/>
<organism evidence="8 9">
    <name type="scientific">Pedobacter westerhofensis</name>
    <dbReference type="NCBI Taxonomy" id="425512"/>
    <lineage>
        <taxon>Bacteria</taxon>
        <taxon>Pseudomonadati</taxon>
        <taxon>Bacteroidota</taxon>
        <taxon>Sphingobacteriia</taxon>
        <taxon>Sphingobacteriales</taxon>
        <taxon>Sphingobacteriaceae</taxon>
        <taxon>Pedobacter</taxon>
    </lineage>
</organism>
<evidence type="ECO:0000259" key="7">
    <source>
        <dbReference type="PROSITE" id="PS51123"/>
    </source>
</evidence>
<dbReference type="SUPFAM" id="SSF48452">
    <property type="entry name" value="TPR-like"/>
    <property type="match status" value="1"/>
</dbReference>
<dbReference type="InterPro" id="IPR019734">
    <property type="entry name" value="TPR_rpt"/>
</dbReference>
<keyword evidence="3" id="KW-0998">Cell outer membrane</keyword>